<organism evidence="1 2">
    <name type="scientific">Glycine soja</name>
    <name type="common">Wild soybean</name>
    <dbReference type="NCBI Taxonomy" id="3848"/>
    <lineage>
        <taxon>Eukaryota</taxon>
        <taxon>Viridiplantae</taxon>
        <taxon>Streptophyta</taxon>
        <taxon>Embryophyta</taxon>
        <taxon>Tracheophyta</taxon>
        <taxon>Spermatophyta</taxon>
        <taxon>Magnoliopsida</taxon>
        <taxon>eudicotyledons</taxon>
        <taxon>Gunneridae</taxon>
        <taxon>Pentapetalae</taxon>
        <taxon>rosids</taxon>
        <taxon>fabids</taxon>
        <taxon>Fabales</taxon>
        <taxon>Fabaceae</taxon>
        <taxon>Papilionoideae</taxon>
        <taxon>50 kb inversion clade</taxon>
        <taxon>NPAAA clade</taxon>
        <taxon>indigoferoid/millettioid clade</taxon>
        <taxon>Phaseoleae</taxon>
        <taxon>Glycine</taxon>
        <taxon>Glycine subgen. Soja</taxon>
    </lineage>
</organism>
<gene>
    <name evidence="1" type="ORF">D0Y65_017519</name>
</gene>
<dbReference type="PANTHER" id="PTHR16052:SF0">
    <property type="entry name" value="TBCC DOMAIN-CONTAINING PROTEIN 1"/>
    <property type="match status" value="1"/>
</dbReference>
<dbReference type="Proteomes" id="UP000289340">
    <property type="component" value="Chromosome 7"/>
</dbReference>
<proteinExistence type="predicted"/>
<accession>A0A445JV70</accession>
<keyword evidence="2" id="KW-1185">Reference proteome</keyword>
<evidence type="ECO:0000313" key="2">
    <source>
        <dbReference type="Proteomes" id="UP000289340"/>
    </source>
</evidence>
<protein>
    <submittedName>
        <fullName evidence="1">Uncharacterized protein</fullName>
    </submittedName>
</protein>
<name>A0A445JV70_GLYSO</name>
<dbReference type="EMBL" id="QZWG01000007">
    <property type="protein sequence ID" value="RZC02415.1"/>
    <property type="molecule type" value="Genomic_DNA"/>
</dbReference>
<sequence length="98" mass="11078">MKEPTETSMSSSLARNPTTMIHPRHEAFEHNFLPILCLIFSNLTQTLILLKHKLLELSSNQRADEEVHQLSYLQKHVANIVSLLAEPVEGEGKESLVC</sequence>
<dbReference type="PANTHER" id="PTHR16052">
    <property type="entry name" value="TBCC DOMAIN-CONTAINING PROTEIN 1"/>
    <property type="match status" value="1"/>
</dbReference>
<comment type="caution">
    <text evidence="1">The sequence shown here is derived from an EMBL/GenBank/DDBJ whole genome shotgun (WGS) entry which is preliminary data.</text>
</comment>
<reference evidence="1 2" key="1">
    <citation type="submission" date="2018-09" db="EMBL/GenBank/DDBJ databases">
        <title>A high-quality reference genome of wild soybean provides a powerful tool to mine soybean genomes.</title>
        <authorList>
            <person name="Xie M."/>
            <person name="Chung C.Y.L."/>
            <person name="Li M.-W."/>
            <person name="Wong F.-L."/>
            <person name="Chan T.-F."/>
            <person name="Lam H.-M."/>
        </authorList>
    </citation>
    <scope>NUCLEOTIDE SEQUENCE [LARGE SCALE GENOMIC DNA]</scope>
    <source>
        <strain evidence="2">cv. W05</strain>
        <tissue evidence="1">Hypocotyl of etiolated seedlings</tissue>
    </source>
</reference>
<dbReference type="AlphaFoldDB" id="A0A445JV70"/>
<dbReference type="InterPro" id="IPR039589">
    <property type="entry name" value="TBCC1"/>
</dbReference>
<evidence type="ECO:0000313" key="1">
    <source>
        <dbReference type="EMBL" id="RZC02415.1"/>
    </source>
</evidence>